<organism evidence="1 2">
    <name type="scientific">Paenibacillus roseopurpureus</name>
    <dbReference type="NCBI Taxonomy" id="2918901"/>
    <lineage>
        <taxon>Bacteria</taxon>
        <taxon>Bacillati</taxon>
        <taxon>Bacillota</taxon>
        <taxon>Bacilli</taxon>
        <taxon>Bacillales</taxon>
        <taxon>Paenibacillaceae</taxon>
        <taxon>Paenibacillus</taxon>
    </lineage>
</organism>
<dbReference type="RefSeq" id="WP_314801778.1">
    <property type="nucleotide sequence ID" value="NZ_CP130319.1"/>
</dbReference>
<keyword evidence="2" id="KW-1185">Reference proteome</keyword>
<dbReference type="EMBL" id="CP130319">
    <property type="protein sequence ID" value="WNR45217.1"/>
    <property type="molecule type" value="Genomic_DNA"/>
</dbReference>
<reference evidence="1" key="1">
    <citation type="submission" date="2022-02" db="EMBL/GenBank/DDBJ databases">
        <title>Paenibacillus sp. MBLB1832 Whole Genome Shotgun Sequencing.</title>
        <authorList>
            <person name="Hwang C.Y."/>
            <person name="Cho E.-S."/>
            <person name="Seo M.-J."/>
        </authorList>
    </citation>
    <scope>NUCLEOTIDE SEQUENCE</scope>
    <source>
        <strain evidence="1">MBLB1832</strain>
    </source>
</reference>
<sequence>MRSILVTVLLVIVVIGIYFDVVGGNTGTRSQVRDSGARINGSIERINP</sequence>
<accession>A0AA96RNA2</accession>
<dbReference type="Proteomes" id="UP001304650">
    <property type="component" value="Chromosome"/>
</dbReference>
<dbReference type="AlphaFoldDB" id="A0AA96RNA2"/>
<evidence type="ECO:0000313" key="2">
    <source>
        <dbReference type="Proteomes" id="UP001304650"/>
    </source>
</evidence>
<gene>
    <name evidence="1" type="ORF">MJB10_03515</name>
</gene>
<evidence type="ECO:0000313" key="1">
    <source>
        <dbReference type="EMBL" id="WNR45217.1"/>
    </source>
</evidence>
<dbReference type="KEGG" id="proo:MJB10_03515"/>
<proteinExistence type="predicted"/>
<protein>
    <submittedName>
        <fullName evidence="1">Uncharacterized protein</fullName>
    </submittedName>
</protein>
<name>A0AA96RNA2_9BACL</name>